<name>A0A379QCR1_SALER</name>
<proteinExistence type="predicted"/>
<dbReference type="Proteomes" id="UP000254332">
    <property type="component" value="Unassembled WGS sequence"/>
</dbReference>
<evidence type="ECO:0000313" key="4">
    <source>
        <dbReference type="Proteomes" id="UP000254597"/>
    </source>
</evidence>
<reference evidence="3 4" key="1">
    <citation type="submission" date="2018-06" db="EMBL/GenBank/DDBJ databases">
        <authorList>
            <consortium name="Pathogen Informatics"/>
            <person name="Doyle S."/>
        </authorList>
    </citation>
    <scope>NUCLEOTIDE SEQUENCE [LARGE SCALE GENOMIC DNA]</scope>
    <source>
        <strain evidence="1 4">NCTC10252</strain>
        <strain evidence="2 3">NCTC10718</strain>
    </source>
</reference>
<evidence type="ECO:0000313" key="1">
    <source>
        <dbReference type="EMBL" id="SUF54873.1"/>
    </source>
</evidence>
<gene>
    <name evidence="1" type="ORF">NCTC10252_00039</name>
    <name evidence="2" type="ORF">NCTC10718_04857</name>
</gene>
<organism evidence="1 4">
    <name type="scientific">Salmonella enterica</name>
    <name type="common">Salmonella choleraesuis</name>
    <dbReference type="NCBI Taxonomy" id="28901"/>
    <lineage>
        <taxon>Bacteria</taxon>
        <taxon>Pseudomonadati</taxon>
        <taxon>Pseudomonadota</taxon>
        <taxon>Gammaproteobacteria</taxon>
        <taxon>Enterobacterales</taxon>
        <taxon>Enterobacteriaceae</taxon>
        <taxon>Salmonella</taxon>
    </lineage>
</organism>
<sequence>MNLKNILALSRSNKSRSCIPAMTNAQLSAFFGDKPARSDILNRMKNRNHQATRTTL</sequence>
<accession>A0A379QCR1</accession>
<dbReference type="EMBL" id="UGWP01000002">
    <property type="protein sequence ID" value="SUF54873.1"/>
    <property type="molecule type" value="Genomic_DNA"/>
</dbReference>
<evidence type="ECO:0000313" key="3">
    <source>
        <dbReference type="Proteomes" id="UP000254332"/>
    </source>
</evidence>
<evidence type="ECO:0000313" key="2">
    <source>
        <dbReference type="EMBL" id="SUG27534.1"/>
    </source>
</evidence>
<dbReference type="EMBL" id="UGWQ01000003">
    <property type="protein sequence ID" value="SUG27534.1"/>
    <property type="molecule type" value="Genomic_DNA"/>
</dbReference>
<dbReference type="AlphaFoldDB" id="A0A379QCR1"/>
<protein>
    <submittedName>
        <fullName evidence="1">Uncharacterized protein</fullName>
    </submittedName>
</protein>
<dbReference type="Proteomes" id="UP000254597">
    <property type="component" value="Unassembled WGS sequence"/>
</dbReference>